<evidence type="ECO:0000313" key="2">
    <source>
        <dbReference type="EMBL" id="RHN44485.1"/>
    </source>
</evidence>
<proteinExistence type="predicted"/>
<accession>A0A396H051</accession>
<dbReference type="EMBL" id="PSQE01000007">
    <property type="protein sequence ID" value="RHN44485.1"/>
    <property type="molecule type" value="Genomic_DNA"/>
</dbReference>
<dbReference type="AlphaFoldDB" id="A0A396H051"/>
<feature type="compositionally biased region" description="Polar residues" evidence="1">
    <location>
        <begin position="37"/>
        <end position="46"/>
    </location>
</feature>
<dbReference type="Proteomes" id="UP000265566">
    <property type="component" value="Chromosome 7"/>
</dbReference>
<protein>
    <submittedName>
        <fullName evidence="2">Uncharacterized protein</fullName>
    </submittedName>
</protein>
<gene>
    <name evidence="2" type="ORF">MtrunA17_Chr7g0219941</name>
</gene>
<comment type="caution">
    <text evidence="2">The sequence shown here is derived from an EMBL/GenBank/DDBJ whole genome shotgun (WGS) entry which is preliminary data.</text>
</comment>
<dbReference type="Gramene" id="rna38609">
    <property type="protein sequence ID" value="RHN44485.1"/>
    <property type="gene ID" value="gene38609"/>
</dbReference>
<organism evidence="2 3">
    <name type="scientific">Medicago truncatula</name>
    <name type="common">Barrel medic</name>
    <name type="synonym">Medicago tribuloides</name>
    <dbReference type="NCBI Taxonomy" id="3880"/>
    <lineage>
        <taxon>Eukaryota</taxon>
        <taxon>Viridiplantae</taxon>
        <taxon>Streptophyta</taxon>
        <taxon>Embryophyta</taxon>
        <taxon>Tracheophyta</taxon>
        <taxon>Spermatophyta</taxon>
        <taxon>Magnoliopsida</taxon>
        <taxon>eudicotyledons</taxon>
        <taxon>Gunneridae</taxon>
        <taxon>Pentapetalae</taxon>
        <taxon>rosids</taxon>
        <taxon>fabids</taxon>
        <taxon>Fabales</taxon>
        <taxon>Fabaceae</taxon>
        <taxon>Papilionoideae</taxon>
        <taxon>50 kb inversion clade</taxon>
        <taxon>NPAAA clade</taxon>
        <taxon>Hologalegina</taxon>
        <taxon>IRL clade</taxon>
        <taxon>Trifolieae</taxon>
        <taxon>Medicago</taxon>
    </lineage>
</organism>
<reference evidence="3" key="1">
    <citation type="journal article" date="2018" name="Nat. Plants">
        <title>Whole-genome landscape of Medicago truncatula symbiotic genes.</title>
        <authorList>
            <person name="Pecrix Y."/>
            <person name="Staton S.E."/>
            <person name="Sallet E."/>
            <person name="Lelandais-Briere C."/>
            <person name="Moreau S."/>
            <person name="Carrere S."/>
            <person name="Blein T."/>
            <person name="Jardinaud M.F."/>
            <person name="Latrasse D."/>
            <person name="Zouine M."/>
            <person name="Zahm M."/>
            <person name="Kreplak J."/>
            <person name="Mayjonade B."/>
            <person name="Satge C."/>
            <person name="Perez M."/>
            <person name="Cauet S."/>
            <person name="Marande W."/>
            <person name="Chantry-Darmon C."/>
            <person name="Lopez-Roques C."/>
            <person name="Bouchez O."/>
            <person name="Berard A."/>
            <person name="Debelle F."/>
            <person name="Munos S."/>
            <person name="Bendahmane A."/>
            <person name="Berges H."/>
            <person name="Niebel A."/>
            <person name="Buitink J."/>
            <person name="Frugier F."/>
            <person name="Benhamed M."/>
            <person name="Crespi M."/>
            <person name="Gouzy J."/>
            <person name="Gamas P."/>
        </authorList>
    </citation>
    <scope>NUCLEOTIDE SEQUENCE [LARGE SCALE GENOMIC DNA]</scope>
    <source>
        <strain evidence="3">cv. Jemalong A17</strain>
    </source>
</reference>
<name>A0A396H051_MEDTR</name>
<sequence>MSNMCWGLISVDTCLTPQIGAPVFSSSHRHTSYTTSNNGTCSNFSK</sequence>
<evidence type="ECO:0000256" key="1">
    <source>
        <dbReference type="SAM" id="MobiDB-lite"/>
    </source>
</evidence>
<feature type="region of interest" description="Disordered" evidence="1">
    <location>
        <begin position="27"/>
        <end position="46"/>
    </location>
</feature>
<evidence type="ECO:0000313" key="3">
    <source>
        <dbReference type="Proteomes" id="UP000265566"/>
    </source>
</evidence>